<dbReference type="Pfam" id="PF08281">
    <property type="entry name" value="Sigma70_r4_2"/>
    <property type="match status" value="1"/>
</dbReference>
<name>A0A0A2TBI9_9BACI</name>
<evidence type="ECO:0000259" key="6">
    <source>
        <dbReference type="Pfam" id="PF08281"/>
    </source>
</evidence>
<dbReference type="Proteomes" id="UP000030147">
    <property type="component" value="Unassembled WGS sequence"/>
</dbReference>
<feature type="domain" description="RNA polymerase sigma factor 70 region 4 type 2" evidence="6">
    <location>
        <begin position="106"/>
        <end position="157"/>
    </location>
</feature>
<evidence type="ECO:0000256" key="1">
    <source>
        <dbReference type="ARBA" id="ARBA00010641"/>
    </source>
</evidence>
<evidence type="ECO:0000313" key="8">
    <source>
        <dbReference type="Proteomes" id="UP000030147"/>
    </source>
</evidence>
<dbReference type="STRING" id="1385514.N782_16605"/>
<keyword evidence="3" id="KW-0731">Sigma factor</keyword>
<dbReference type="PANTHER" id="PTHR43133:SF60">
    <property type="entry name" value="RNA POLYMERASE SIGMA FACTOR SIGV"/>
    <property type="match status" value="1"/>
</dbReference>
<keyword evidence="2" id="KW-0805">Transcription regulation</keyword>
<dbReference type="InterPro" id="IPR039425">
    <property type="entry name" value="RNA_pol_sigma-70-like"/>
</dbReference>
<comment type="caution">
    <text evidence="7">The sequence shown here is derived from an EMBL/GenBank/DDBJ whole genome shotgun (WGS) entry which is preliminary data.</text>
</comment>
<feature type="region of interest" description="Disordered" evidence="5">
    <location>
        <begin position="237"/>
        <end position="260"/>
    </location>
</feature>
<dbReference type="InterPro" id="IPR013325">
    <property type="entry name" value="RNA_pol_sigma_r2"/>
</dbReference>
<dbReference type="GO" id="GO:0003677">
    <property type="term" value="F:DNA binding"/>
    <property type="evidence" value="ECO:0007669"/>
    <property type="project" value="InterPro"/>
</dbReference>
<dbReference type="GO" id="GO:0006352">
    <property type="term" value="P:DNA-templated transcription initiation"/>
    <property type="evidence" value="ECO:0007669"/>
    <property type="project" value="InterPro"/>
</dbReference>
<dbReference type="InterPro" id="IPR013324">
    <property type="entry name" value="RNA_pol_sigma_r3/r4-like"/>
</dbReference>
<evidence type="ECO:0000256" key="3">
    <source>
        <dbReference type="ARBA" id="ARBA00023082"/>
    </source>
</evidence>
<evidence type="ECO:0000256" key="4">
    <source>
        <dbReference type="ARBA" id="ARBA00023163"/>
    </source>
</evidence>
<reference evidence="7 8" key="1">
    <citation type="journal article" date="2015" name="Stand. Genomic Sci.">
        <title>High quality draft genome sequence of the moderately halophilic bacterium Pontibacillus yanchengensis Y32(T) and comparison among Pontibacillus genomes.</title>
        <authorList>
            <person name="Huang J."/>
            <person name="Qiao Z.X."/>
            <person name="Tang J.W."/>
            <person name="Wang G."/>
        </authorList>
    </citation>
    <scope>NUCLEOTIDE SEQUENCE [LARGE SCALE GENOMIC DNA]</scope>
    <source>
        <strain evidence="7 8">Y32</strain>
    </source>
</reference>
<evidence type="ECO:0000256" key="5">
    <source>
        <dbReference type="SAM" id="MobiDB-lite"/>
    </source>
</evidence>
<dbReference type="Gene3D" id="1.10.1740.10">
    <property type="match status" value="1"/>
</dbReference>
<dbReference type="SUPFAM" id="SSF82171">
    <property type="entry name" value="DPP6 N-terminal domain-like"/>
    <property type="match status" value="1"/>
</dbReference>
<dbReference type="EMBL" id="AVBF01000048">
    <property type="protein sequence ID" value="KGP71783.1"/>
    <property type="molecule type" value="Genomic_DNA"/>
</dbReference>
<dbReference type="InterPro" id="IPR013249">
    <property type="entry name" value="RNA_pol_sigma70_r4_t2"/>
</dbReference>
<dbReference type="Gene3D" id="2.120.10.30">
    <property type="entry name" value="TolB, C-terminal domain"/>
    <property type="match status" value="1"/>
</dbReference>
<proteinExistence type="inferred from homology"/>
<dbReference type="Gene3D" id="1.10.10.10">
    <property type="entry name" value="Winged helix-like DNA-binding domain superfamily/Winged helix DNA-binding domain"/>
    <property type="match status" value="1"/>
</dbReference>
<keyword evidence="8" id="KW-1185">Reference proteome</keyword>
<dbReference type="PANTHER" id="PTHR43133">
    <property type="entry name" value="RNA POLYMERASE ECF-TYPE SIGMA FACTO"/>
    <property type="match status" value="1"/>
</dbReference>
<accession>A0A0A2TBI9</accession>
<evidence type="ECO:0000313" key="7">
    <source>
        <dbReference type="EMBL" id="KGP71783.1"/>
    </source>
</evidence>
<dbReference type="InterPro" id="IPR036388">
    <property type="entry name" value="WH-like_DNA-bd_sf"/>
</dbReference>
<organism evidence="7 8">
    <name type="scientific">Pontibacillus yanchengensis Y32</name>
    <dbReference type="NCBI Taxonomy" id="1385514"/>
    <lineage>
        <taxon>Bacteria</taxon>
        <taxon>Bacillati</taxon>
        <taxon>Bacillota</taxon>
        <taxon>Bacilli</taxon>
        <taxon>Bacillales</taxon>
        <taxon>Bacillaceae</taxon>
        <taxon>Pontibacillus</taxon>
    </lineage>
</organism>
<sequence>MIGVKKTVVVEDWFDAYCEEVKQFFVYVTPSKEVEYLVQDTFKHALHHFSSYQQDQHPKTWLFCIARNVVSAQAQDQSNVMWKRLRNKKKEQNVPKDDETSLNGNEIYLAFCKLPEKQREVLFLNLMIGFSFSRVAEVLHSREKKVKKKYDRALRELEESLSYSRHQLEEAISVLSKEESIPFERKESMKQELRLEMGKNEQKPLYVKKSSNKKSIIAGVSAALMLLTAVYVITDRGESQTESTPADNTEGEKEEQQKQQSVYEFHGNIKSQPNLEYMQYAPGGELLLYVQSTDDGQYEIALQNRSEEEPTILNKIATFDHEFRWSPNGKYIVMYKEDDEQTTSISFIDVEKREVMERTFEAKLHNLIWDEDGNGVFFKESIQASNQYEQITYYSLMDREEKVIASGEQDDKPYNYSIQRTSQSGMKVDKLLLNEGLTTELFFEKQEGEWAKVDEKSYAPYSQAFIDRYLYSRDDKTVKRMSWSRNNEKVIYIEEDDDTQLRKINVWEVGDKGPQTIIPQQEDIENVRSFTWSPDNKYVLTSYTLFNWNVYNMDDFSYTTMKEATQEPVWGPNNQIAVIQSVKANGAGEGVSVYTLQNNNLLKGETIYTFNSNTGTATIYGWDDPSRLNVRFENREFDETAYLSFKYQQDEWQRVVKDTINVHAFQSSIWGLDRIQRDEPYSMWEEINKTSSLSIGDGKEATVHLFANTNTSKANAPAFAYIQYDDKWFRVGRVGYKEDSIQVDTKQYTSDETQEIVINGSKEVDGGFVQQSFIIGFNPTDDNGNYFKKIASIPNLQEIDVDEDGEVELVSTEGGHQLKPFKTVLFLPHFETFDRINVAEATGMEYARLMKKGGQYVIKTGRVENTETAYTYQYRNGELKLID</sequence>
<protein>
    <recommendedName>
        <fullName evidence="6">RNA polymerase sigma factor 70 region 4 type 2 domain-containing protein</fullName>
    </recommendedName>
</protein>
<dbReference type="eggNOG" id="COG1595">
    <property type="taxonomic scope" value="Bacteria"/>
</dbReference>
<dbReference type="SUPFAM" id="SSF88946">
    <property type="entry name" value="Sigma2 domain of RNA polymerase sigma factors"/>
    <property type="match status" value="1"/>
</dbReference>
<evidence type="ECO:0000256" key="2">
    <source>
        <dbReference type="ARBA" id="ARBA00023015"/>
    </source>
</evidence>
<dbReference type="GO" id="GO:0016987">
    <property type="term" value="F:sigma factor activity"/>
    <property type="evidence" value="ECO:0007669"/>
    <property type="project" value="UniProtKB-KW"/>
</dbReference>
<keyword evidence="4" id="KW-0804">Transcription</keyword>
<gene>
    <name evidence="7" type="ORF">N782_16605</name>
</gene>
<dbReference type="SUPFAM" id="SSF88659">
    <property type="entry name" value="Sigma3 and sigma4 domains of RNA polymerase sigma factors"/>
    <property type="match status" value="1"/>
</dbReference>
<comment type="similarity">
    <text evidence="1">Belongs to the sigma-70 factor family. ECF subfamily.</text>
</comment>
<dbReference type="AlphaFoldDB" id="A0A0A2TBI9"/>
<dbReference type="InterPro" id="IPR011042">
    <property type="entry name" value="6-blade_b-propeller_TolB-like"/>
</dbReference>